<reference evidence="5 6" key="1">
    <citation type="submission" date="2020-04" db="EMBL/GenBank/DDBJ databases">
        <title>Genome-Wide Identification of 5-Methylcytosine Sites in Bacterial Genomes By High-Throughput Sequencing of MspJI Restriction Fragments.</title>
        <authorList>
            <person name="Wu V."/>
        </authorList>
    </citation>
    <scope>NUCLEOTIDE SEQUENCE [LARGE SCALE GENOMIC DNA]</scope>
    <source>
        <strain evidence="5 6">CCAP 1403/13f</strain>
    </source>
</reference>
<dbReference type="RefSeq" id="WP_168697107.1">
    <property type="nucleotide sequence ID" value="NZ_CP051206.1"/>
</dbReference>
<dbReference type="InterPro" id="IPR050695">
    <property type="entry name" value="N-acetylmuramoyl_amidase_3"/>
</dbReference>
<feature type="region of interest" description="Disordered" evidence="2">
    <location>
        <begin position="409"/>
        <end position="441"/>
    </location>
</feature>
<proteinExistence type="predicted"/>
<gene>
    <name evidence="5" type="ORF">HGD76_22660</name>
</gene>
<evidence type="ECO:0000313" key="6">
    <source>
        <dbReference type="Proteomes" id="UP000502433"/>
    </source>
</evidence>
<dbReference type="Gene3D" id="2.60.40.3500">
    <property type="match status" value="1"/>
</dbReference>
<feature type="signal peptide" evidence="3">
    <location>
        <begin position="1"/>
        <end position="23"/>
    </location>
</feature>
<feature type="region of interest" description="Disordered" evidence="2">
    <location>
        <begin position="130"/>
        <end position="153"/>
    </location>
</feature>
<dbReference type="GO" id="GO:0008745">
    <property type="term" value="F:N-acetylmuramoyl-L-alanine amidase activity"/>
    <property type="evidence" value="ECO:0007669"/>
    <property type="project" value="InterPro"/>
</dbReference>
<organism evidence="5 6">
    <name type="scientific">Dolichospermum flos-aquae CCAP 1403/13F</name>
    <dbReference type="NCBI Taxonomy" id="315271"/>
    <lineage>
        <taxon>Bacteria</taxon>
        <taxon>Bacillati</taxon>
        <taxon>Cyanobacteriota</taxon>
        <taxon>Cyanophyceae</taxon>
        <taxon>Nostocales</taxon>
        <taxon>Aphanizomenonaceae</taxon>
        <taxon>Dolichospermum</taxon>
    </lineage>
</organism>
<dbReference type="AlphaFoldDB" id="A0A6H2C5X9"/>
<dbReference type="GO" id="GO:0030288">
    <property type="term" value="C:outer membrane-bounded periplasmic space"/>
    <property type="evidence" value="ECO:0007669"/>
    <property type="project" value="TreeGrafter"/>
</dbReference>
<protein>
    <submittedName>
        <fullName evidence="5">N-acetylmuramoyl-L-alanine amidase</fullName>
    </submittedName>
</protein>
<dbReference type="Gene3D" id="3.40.630.40">
    <property type="entry name" value="Zn-dependent exopeptidases"/>
    <property type="match status" value="1"/>
</dbReference>
<name>A0A6H2C5X9_DOLFA</name>
<keyword evidence="3" id="KW-0732">Signal</keyword>
<dbReference type="PANTHER" id="PTHR30404:SF0">
    <property type="entry name" value="N-ACETYLMURAMOYL-L-ALANINE AMIDASE AMIC"/>
    <property type="match status" value="1"/>
</dbReference>
<evidence type="ECO:0000313" key="5">
    <source>
        <dbReference type="EMBL" id="QJB46568.1"/>
    </source>
</evidence>
<reference evidence="5 6" key="2">
    <citation type="submission" date="2020-04" db="EMBL/GenBank/DDBJ databases">
        <authorList>
            <person name="Fomenkov A."/>
            <person name="Anton B.P."/>
            <person name="Roberts R.J."/>
        </authorList>
    </citation>
    <scope>NUCLEOTIDE SEQUENCE [LARGE SCALE GENOMIC DNA]</scope>
    <source>
        <strain evidence="5 6">CCAP 1403/13f</strain>
    </source>
</reference>
<accession>A0A6H2C5X9</accession>
<dbReference type="Proteomes" id="UP000502433">
    <property type="component" value="Chromosome"/>
</dbReference>
<dbReference type="GO" id="GO:0009253">
    <property type="term" value="P:peptidoglycan catabolic process"/>
    <property type="evidence" value="ECO:0007669"/>
    <property type="project" value="InterPro"/>
</dbReference>
<evidence type="ECO:0000256" key="1">
    <source>
        <dbReference type="ARBA" id="ARBA00022801"/>
    </source>
</evidence>
<dbReference type="CDD" id="cd02696">
    <property type="entry name" value="MurNAc-LAA"/>
    <property type="match status" value="1"/>
</dbReference>
<keyword evidence="1" id="KW-0378">Hydrolase</keyword>
<dbReference type="SMART" id="SM00646">
    <property type="entry name" value="Ami_3"/>
    <property type="match status" value="1"/>
</dbReference>
<feature type="compositionally biased region" description="Polar residues" evidence="2">
    <location>
        <begin position="132"/>
        <end position="150"/>
    </location>
</feature>
<evidence type="ECO:0000259" key="4">
    <source>
        <dbReference type="SMART" id="SM00646"/>
    </source>
</evidence>
<sequence>MKLHWLIPSTFGTVFMLSSPAFAAKLESWRFDTNQNHLEINTSSAVQPQAQLIFNPTRLVIDLPGTELGRPSVTQQIGGKIRTIRIGQFDDQTTRLVIELAPGYTFNPKQVKFIPTNGKRWIVELPQPEVASGQTGEPSLPPTSDQSSEPTLDPRSIYNVVTANRITPSNREIPPGVVQIDQFRVTGDGFFISTSGGNPQLQVNRSQDNRSVNIDIIGAALSQNMGQRDLVINRYGVRRIQFSQSSSNPSTVRMTLQLDSNSRNWQALLSGNSGFVVIPDRLAKLPDNNQSSAPSLSDSPAIIQSVEIGGNGTQLLIRADQAISATTGWDRSSGLFRITIPNAKLANQVKGPVFSSNSPILKVRLQPQSDNTVVVLVQPASGVSFGVLNQVPSQLLALQLQTNLRSQRPLITPPIPSIPRLDPPSFSTDPPQTRSQPRLPVPNGKVLVVIDPGHGGKDSGAPGLGGLLEKDVVLPISTKLARILEQNGIQVVLTRDADFFVELQGRVDIAKRVNATLFVSIHANAVDNRPDVNGLEVYYYDNGYALADTVRQAILQNISTLKNRGTRKARFYVLRKNTMPAILVETGYMTGREDNPRLGSPEYQSRMAEGIASGILNYLKQR</sequence>
<feature type="domain" description="MurNAc-LAA" evidence="4">
    <location>
        <begin position="507"/>
        <end position="616"/>
    </location>
</feature>
<dbReference type="PANTHER" id="PTHR30404">
    <property type="entry name" value="N-ACETYLMURAMOYL-L-ALANINE AMIDASE"/>
    <property type="match status" value="1"/>
</dbReference>
<evidence type="ECO:0000256" key="2">
    <source>
        <dbReference type="SAM" id="MobiDB-lite"/>
    </source>
</evidence>
<evidence type="ECO:0000256" key="3">
    <source>
        <dbReference type="SAM" id="SignalP"/>
    </source>
</evidence>
<dbReference type="Pfam" id="PF11741">
    <property type="entry name" value="AMIN"/>
    <property type="match status" value="2"/>
</dbReference>
<dbReference type="InterPro" id="IPR021731">
    <property type="entry name" value="AMIN_dom"/>
</dbReference>
<dbReference type="InterPro" id="IPR002508">
    <property type="entry name" value="MurNAc-LAA_cat"/>
</dbReference>
<feature type="chain" id="PRO_5026039945" evidence="3">
    <location>
        <begin position="24"/>
        <end position="622"/>
    </location>
</feature>
<dbReference type="SUPFAM" id="SSF53187">
    <property type="entry name" value="Zn-dependent exopeptidases"/>
    <property type="match status" value="1"/>
</dbReference>
<feature type="compositionally biased region" description="Polar residues" evidence="2">
    <location>
        <begin position="426"/>
        <end position="436"/>
    </location>
</feature>
<dbReference type="EMBL" id="CP051206">
    <property type="protein sequence ID" value="QJB46568.1"/>
    <property type="molecule type" value="Genomic_DNA"/>
</dbReference>
<dbReference type="Pfam" id="PF01520">
    <property type="entry name" value="Amidase_3"/>
    <property type="match status" value="1"/>
</dbReference>
<dbReference type="KEGG" id="dfs:HGD76_22660"/>